<dbReference type="Proteomes" id="UP000054304">
    <property type="component" value="Unassembled WGS sequence"/>
</dbReference>
<dbReference type="GO" id="GO:0032461">
    <property type="term" value="P:positive regulation of protein oligomerization"/>
    <property type="evidence" value="ECO:0007669"/>
    <property type="project" value="EnsemblFungi"/>
</dbReference>
<protein>
    <submittedName>
        <fullName evidence="1">LALA0S09e05072g1_1</fullName>
    </submittedName>
</protein>
<proteinExistence type="predicted"/>
<dbReference type="GO" id="GO:0061617">
    <property type="term" value="C:MICOS complex"/>
    <property type="evidence" value="ECO:0007669"/>
    <property type="project" value="EnsemblFungi"/>
</dbReference>
<accession>A0A0C7N7L3</accession>
<dbReference type="GO" id="GO:0043933">
    <property type="term" value="P:protein-containing complex organization"/>
    <property type="evidence" value="ECO:0007669"/>
    <property type="project" value="EnsemblFungi"/>
</dbReference>
<dbReference type="EMBL" id="LN736368">
    <property type="protein sequence ID" value="CEP63903.1"/>
    <property type="molecule type" value="Genomic_DNA"/>
</dbReference>
<dbReference type="GeneID" id="34687424"/>
<name>A0A0C7N7L3_9SACH</name>
<dbReference type="HOGENOM" id="CLU_093584_0_0_1"/>
<dbReference type="AlphaFoldDB" id="A0A0C7N7L3"/>
<sequence length="228" mass="25942">MSHNFYGKDAGTPKSMEVPLVPDVVTPTDLTTTTLSTGNNIYNSKTLDELFGNWRGSVVHKYQIYKSELETQKSAVANEYESLRKHVSEQVLTDKYENAELLVPTSVLALGAFFSGRVLSNPRNWGASASFTSRLLTSIPSRIVLPWTLAGVTFSQLTPVTWSHSLRSVERDVLPEEWVSQYHQFWDSLHTEGLGKKWRELNDDLDQFLQEKIHSARKFLINRQNNKP</sequence>
<dbReference type="STRING" id="1245769.A0A0C7N7L3"/>
<dbReference type="OrthoDB" id="4039294at2759"/>
<reference evidence="1 2" key="1">
    <citation type="submission" date="2014-12" db="EMBL/GenBank/DDBJ databases">
        <authorList>
            <person name="Neuveglise Cecile"/>
        </authorList>
    </citation>
    <scope>NUCLEOTIDE SEQUENCE [LARGE SCALE GENOMIC DNA]</scope>
    <source>
        <strain evidence="1 2">CBS 12615</strain>
    </source>
</reference>
<keyword evidence="2" id="KW-1185">Reference proteome</keyword>
<dbReference type="GO" id="GO:0042407">
    <property type="term" value="P:cristae formation"/>
    <property type="evidence" value="ECO:0007669"/>
    <property type="project" value="EnsemblFungi"/>
</dbReference>
<organism evidence="1 2">
    <name type="scientific">Lachancea lanzarotensis</name>
    <dbReference type="NCBI Taxonomy" id="1245769"/>
    <lineage>
        <taxon>Eukaryota</taxon>
        <taxon>Fungi</taxon>
        <taxon>Dikarya</taxon>
        <taxon>Ascomycota</taxon>
        <taxon>Saccharomycotina</taxon>
        <taxon>Saccharomycetes</taxon>
        <taxon>Saccharomycetales</taxon>
        <taxon>Saccharomycetaceae</taxon>
        <taxon>Lachancea</taxon>
    </lineage>
</organism>
<dbReference type="GO" id="GO:0044284">
    <property type="term" value="C:mitochondrial crista junction"/>
    <property type="evidence" value="ECO:0007669"/>
    <property type="project" value="EnsemblFungi"/>
</dbReference>
<evidence type="ECO:0000313" key="2">
    <source>
        <dbReference type="Proteomes" id="UP000054304"/>
    </source>
</evidence>
<evidence type="ECO:0000313" key="1">
    <source>
        <dbReference type="EMBL" id="CEP63903.1"/>
    </source>
</evidence>
<gene>
    <name evidence="1" type="ORF">LALA0_S09e05072g</name>
</gene>
<dbReference type="RefSeq" id="XP_022630115.1">
    <property type="nucleotide sequence ID" value="XM_022770812.1"/>
</dbReference>